<dbReference type="GO" id="GO:0034498">
    <property type="term" value="P:early endosome to Golgi transport"/>
    <property type="evidence" value="ECO:0007669"/>
    <property type="project" value="TreeGrafter"/>
</dbReference>
<dbReference type="GO" id="GO:1990071">
    <property type="term" value="C:TRAPPII protein complex"/>
    <property type="evidence" value="ECO:0007669"/>
    <property type="project" value="InterPro"/>
</dbReference>
<evidence type="ECO:0000256" key="3">
    <source>
        <dbReference type="ARBA" id="ARBA00023034"/>
    </source>
</evidence>
<dbReference type="PANTHER" id="PTHR13251">
    <property type="entry name" value="EPILEPSY HOLOPROSENCEPHALY CANDIDATE 1/TMEM1"/>
    <property type="match status" value="1"/>
</dbReference>
<feature type="domain" description="TRAPPC10/Trs130 C-terminal" evidence="4">
    <location>
        <begin position="1125"/>
        <end position="1264"/>
    </location>
</feature>
<evidence type="ECO:0000313" key="7">
    <source>
        <dbReference type="EMBL" id="SGY18944.1"/>
    </source>
</evidence>
<keyword evidence="2" id="KW-0813">Transport</keyword>
<dbReference type="EMBL" id="FQNC01000016">
    <property type="protein sequence ID" value="SGY18944.1"/>
    <property type="molecule type" value="Genomic_DNA"/>
</dbReference>
<accession>A0A2X0LXU5</accession>
<dbReference type="InterPro" id="IPR022233">
    <property type="entry name" value="TRAPPC10/Trs130_C"/>
</dbReference>
<dbReference type="InterPro" id="IPR055505">
    <property type="entry name" value="DUF7077"/>
</dbReference>
<feature type="domain" description="TRAPPC10/Trs130 N-terminal" evidence="5">
    <location>
        <begin position="220"/>
        <end position="380"/>
    </location>
</feature>
<evidence type="ECO:0000313" key="8">
    <source>
        <dbReference type="Proteomes" id="UP000249464"/>
    </source>
</evidence>
<keyword evidence="8" id="KW-1185">Reference proteome</keyword>
<sequence>MADPTASTSKLTMDSSASESHRVSVSYSCLPSLSDYEPIRADVQRQSPLRNLHWVRKTGANRSVRTIQSLPIVWRPLDSNSDLQALSLLERPYLHVLFVACEVSYTATANANYINLITGPPLAPLQDNETYRATLRAQIREWLDTIQGPRLGQNNQEWLIVHVTTARSSMAKFYQRKSAVVDKIKADFNMGKKDRSVATSVFGLNSADPHTAHLFEILLTARCIQVGASADDPTAWAEFSNKVKEGVLTTFDTNVSLYEENVRKADSQRQLEGWQFQPFFLQKEVLADSFEAIGLLEDALIQYDELEAAFFQALKTHDMAWFGAVGGLTSGDDTLPLLSTTNKPYRSLIQANKITMFDFRIYIFARQASLLSRLGRIAELAKRGALFVSTFARTLREHQNTLGRYFVEAWTYSACLNIVDNCQVWIEGEDIDRKTAASFVAVKAELLELARKQLDKIGIGAGHLPPSHPFSMSLNEPTFSIPSTFNSPDLNNLNTHQRPPVSRQDLLNAIKDGEAFDKLFIDLTNRSIQAYSQSGRKRCSLKLHASLAALEYHRDRAASAQKLFSHLPAHYIDLRWTRIEASLLSECTRLQGTLDMDKEELLSTLALVRAGVEFESQKWDLRGVEKEGEDEESLAKRLMKDVYELSKGLSKDFAAIAFPTFSMRLANDRGTIAQDEDGVNIRLIITNLLPCALDIDEVRLKFAKPDGEQVWFTAGQHTLVAAGQTEVELFCPTAVAGRLLLELSQIRFSRIIFQYSHRPVSSRNLAPDPRNMPLKAGKQPVAFFPRDYQALDVTCRVPHEIHLDQERTALIRISVGRNQVTRISLKITTGSKKLTFAYDRSRVVLGQAQLFFASGMEDTLILDTIQSGDKVIEVELPLVGRINDPSLDIGVVAEYLTVKRPATRRLVKRTLPFKIALPLAVNVQDFFREDRRVLRLQIRLLSKFSVTTDGVNALRIKSAHLEDVEGVTAKPCRSAKAPVLTILPFQTANFLFNITKESSEPSEDPVRLTLTFCTLEEDIRTRVAAVVENLISTSPSLSTLEPWLLDSIGSEVVALTSVEEFAIDPDFRSLEFDEVLWNARIFSLAVTNEEEVMSAVRQVFGLLSNANPAGASSTVEPPWRQLTIPVDLPSLNVLNLVHFTPDYLKTEIGQALPVTLSIRPTFQWSNLKTIPKTLHLMFDLTINPSDWFVAGKKKGEVVAVPGEPTTIRLWLVPVRAGALFLPSVVITPIKNGEGSPEVGGEEALDLEWSCESQNLNAARVIEVLPLSSSSTFEIEDLEQQRVPIAV</sequence>
<comment type="subcellular location">
    <subcellularLocation>
        <location evidence="1">Golgi apparatus</location>
    </subcellularLocation>
</comment>
<dbReference type="STRING" id="796604.A0A2X0LXU5"/>
<feature type="domain" description="DUF7077" evidence="6">
    <location>
        <begin position="789"/>
        <end position="898"/>
    </location>
</feature>
<dbReference type="Proteomes" id="UP000249464">
    <property type="component" value="Unassembled WGS sequence"/>
</dbReference>
<evidence type="ECO:0000256" key="2">
    <source>
        <dbReference type="ARBA" id="ARBA00022448"/>
    </source>
</evidence>
<dbReference type="InterPro" id="IPR045126">
    <property type="entry name" value="TRAPPC10/Trs130"/>
</dbReference>
<protein>
    <submittedName>
        <fullName evidence="7">BQ5605_C014g07514 protein</fullName>
    </submittedName>
</protein>
<evidence type="ECO:0000259" key="5">
    <source>
        <dbReference type="Pfam" id="PF23036"/>
    </source>
</evidence>
<reference evidence="7 8" key="1">
    <citation type="submission" date="2016-11" db="EMBL/GenBank/DDBJ databases">
        <authorList>
            <person name="Jaros S."/>
            <person name="Januszkiewicz K."/>
            <person name="Wedrychowicz H."/>
        </authorList>
    </citation>
    <scope>NUCLEOTIDE SEQUENCE [LARGE SCALE GENOMIC DNA]</scope>
</reference>
<evidence type="ECO:0000259" key="4">
    <source>
        <dbReference type="Pfam" id="PF12584"/>
    </source>
</evidence>
<name>A0A2X0LXU5_9BASI</name>
<dbReference type="PANTHER" id="PTHR13251:SF3">
    <property type="entry name" value="TRAFFICKING PROTEIN PARTICLE COMPLEX SUBUNIT 10"/>
    <property type="match status" value="1"/>
</dbReference>
<keyword evidence="3" id="KW-0333">Golgi apparatus</keyword>
<dbReference type="InterPro" id="IPR056913">
    <property type="entry name" value="TRAPPC10/Trs130_N"/>
</dbReference>
<proteinExistence type="predicted"/>
<dbReference type="Pfam" id="PF23274">
    <property type="entry name" value="DUF7077"/>
    <property type="match status" value="1"/>
</dbReference>
<evidence type="ECO:0000259" key="6">
    <source>
        <dbReference type="Pfam" id="PF23274"/>
    </source>
</evidence>
<organism evidence="7 8">
    <name type="scientific">Microbotryum silenes-dioicae</name>
    <dbReference type="NCBI Taxonomy" id="796604"/>
    <lineage>
        <taxon>Eukaryota</taxon>
        <taxon>Fungi</taxon>
        <taxon>Dikarya</taxon>
        <taxon>Basidiomycota</taxon>
        <taxon>Pucciniomycotina</taxon>
        <taxon>Microbotryomycetes</taxon>
        <taxon>Microbotryales</taxon>
        <taxon>Microbotryaceae</taxon>
        <taxon>Microbotryum</taxon>
    </lineage>
</organism>
<evidence type="ECO:0000256" key="1">
    <source>
        <dbReference type="ARBA" id="ARBA00004555"/>
    </source>
</evidence>
<dbReference type="GO" id="GO:0005829">
    <property type="term" value="C:cytosol"/>
    <property type="evidence" value="ECO:0007669"/>
    <property type="project" value="GOC"/>
</dbReference>
<dbReference type="Pfam" id="PF12584">
    <property type="entry name" value="TRAPPC10"/>
    <property type="match status" value="1"/>
</dbReference>
<dbReference type="Pfam" id="PF23036">
    <property type="entry name" value="TRAPPC10_1st"/>
    <property type="match status" value="2"/>
</dbReference>
<feature type="domain" description="TRAPPC10/Trs130 N-terminal" evidence="5">
    <location>
        <begin position="126"/>
        <end position="199"/>
    </location>
</feature>
<gene>
    <name evidence="7" type="primary">BQ5605_C014g07514</name>
    <name evidence="7" type="ORF">BQ5605_C014G07514</name>
</gene>
<dbReference type="GO" id="GO:0006891">
    <property type="term" value="P:intra-Golgi vesicle-mediated transport"/>
    <property type="evidence" value="ECO:0007669"/>
    <property type="project" value="TreeGrafter"/>
</dbReference>